<evidence type="ECO:0000313" key="1">
    <source>
        <dbReference type="EMBL" id="CAA6806335.1"/>
    </source>
</evidence>
<gene>
    <name evidence="1" type="ORF">HELGO_WM13571</name>
</gene>
<accession>A0A6S6SFY6</accession>
<organism evidence="1">
    <name type="scientific">uncultured Campylobacterales bacterium</name>
    <dbReference type="NCBI Taxonomy" id="352960"/>
    <lineage>
        <taxon>Bacteria</taxon>
        <taxon>Pseudomonadati</taxon>
        <taxon>Campylobacterota</taxon>
        <taxon>Epsilonproteobacteria</taxon>
        <taxon>Campylobacterales</taxon>
        <taxon>environmental samples</taxon>
    </lineage>
</organism>
<name>A0A6S6SFY6_9BACT</name>
<reference evidence="1" key="1">
    <citation type="submission" date="2020-01" db="EMBL/GenBank/DDBJ databases">
        <authorList>
            <person name="Meier V. D."/>
            <person name="Meier V D."/>
        </authorList>
    </citation>
    <scope>NUCLEOTIDE SEQUENCE</scope>
    <source>
        <strain evidence="1">HLG_WM_MAG_12</strain>
    </source>
</reference>
<dbReference type="AlphaFoldDB" id="A0A6S6SFY6"/>
<sequence length="174" mass="21028">MNLYCNMKVKNIFLLITVLFFTGCIRESYMKPGTIQSMLSAYYVELLILPDELKGMKLPRGTELYKFTREHRDILIKKYYTAYKPHNEIPKKDIWFIKDNKKYFYILNDKSIFIKSRTINRLLAKVPIKECYKSGFCKLYTTWDFNKQVFYIKRDNIYQSDKDVTWLDKLDESK</sequence>
<proteinExistence type="predicted"/>
<dbReference type="EMBL" id="CACVAW010000022">
    <property type="protein sequence ID" value="CAA6806335.1"/>
    <property type="molecule type" value="Genomic_DNA"/>
</dbReference>
<protein>
    <submittedName>
        <fullName evidence="1">Uncharacterized protein</fullName>
    </submittedName>
</protein>